<evidence type="ECO:0000313" key="3">
    <source>
        <dbReference type="Proteomes" id="UP000522313"/>
    </source>
</evidence>
<accession>A0A7X0JDQ0</accession>
<keyword evidence="1" id="KW-0732">Signal</keyword>
<dbReference type="Gene3D" id="3.30.110.170">
    <property type="entry name" value="Protein of unknown function (DUF541), domain 1"/>
    <property type="match status" value="1"/>
</dbReference>
<feature type="chain" id="PRO_5030825795" description="DUF541 domain-containing protein" evidence="1">
    <location>
        <begin position="19"/>
        <end position="246"/>
    </location>
</feature>
<dbReference type="Proteomes" id="UP000522313">
    <property type="component" value="Unassembled WGS sequence"/>
</dbReference>
<organism evidence="2 3">
    <name type="scientific">Sphingomonas endophytica</name>
    <dbReference type="NCBI Taxonomy" id="869719"/>
    <lineage>
        <taxon>Bacteria</taxon>
        <taxon>Pseudomonadati</taxon>
        <taxon>Pseudomonadota</taxon>
        <taxon>Alphaproteobacteria</taxon>
        <taxon>Sphingomonadales</taxon>
        <taxon>Sphingomonadaceae</taxon>
        <taxon>Sphingomonas</taxon>
    </lineage>
</organism>
<dbReference type="GO" id="GO:0006974">
    <property type="term" value="P:DNA damage response"/>
    <property type="evidence" value="ECO:0007669"/>
    <property type="project" value="TreeGrafter"/>
</dbReference>
<dbReference type="RefSeq" id="WP_184506064.1">
    <property type="nucleotide sequence ID" value="NZ_JACHBT010000011.1"/>
</dbReference>
<protein>
    <recommendedName>
        <fullName evidence="4">DUF541 domain-containing protein</fullName>
    </recommendedName>
</protein>
<sequence>MVRDMLLAMALVATPASAADDPSRIRVVGHGKISTDPDVASLSFAIRGEGTSADDAARALSRKRAAIAEGLAGLLGPKAVLRTGTLSMSDVRDRACFGPDGDDDRPKLSTGTCTVRGYVAVMEGSLRISPVKEAGTALGLVGRLGATNPRLDGFSIADRGAAQQRAEAAAIRDAHDRAAGIVTAGGARLGRLISVESQDARSGGQEIVVTGMRSPAAFAPAPVAIDIAPEPVDTTATLIVSYAIEP</sequence>
<dbReference type="PANTHER" id="PTHR34387">
    <property type="entry name" value="SLR1258 PROTEIN"/>
    <property type="match status" value="1"/>
</dbReference>
<evidence type="ECO:0000256" key="1">
    <source>
        <dbReference type="SAM" id="SignalP"/>
    </source>
</evidence>
<dbReference type="PANTHER" id="PTHR34387:SF1">
    <property type="entry name" value="PERIPLASMIC IMMUNOGENIC PROTEIN"/>
    <property type="match status" value="1"/>
</dbReference>
<reference evidence="2 3" key="2">
    <citation type="submission" date="2020-08" db="EMBL/GenBank/DDBJ databases">
        <authorList>
            <person name="Partida-Martinez L."/>
            <person name="Huntemann M."/>
            <person name="Clum A."/>
            <person name="Wang J."/>
            <person name="Palaniappan K."/>
            <person name="Ritter S."/>
            <person name="Chen I.-M."/>
            <person name="Stamatis D."/>
            <person name="Reddy T."/>
            <person name="O'Malley R."/>
            <person name="Daum C."/>
            <person name="Shapiro N."/>
            <person name="Ivanova N."/>
            <person name="Kyrpides N."/>
            <person name="Woyke T."/>
        </authorList>
    </citation>
    <scope>NUCLEOTIDE SEQUENCE [LARGE SCALE GENOMIC DNA]</scope>
    <source>
        <strain evidence="2 3">AS3.13</strain>
    </source>
</reference>
<dbReference type="InterPro" id="IPR007497">
    <property type="entry name" value="SIMPL/DUF541"/>
</dbReference>
<gene>
    <name evidence="2" type="ORF">F4693_002302</name>
</gene>
<dbReference type="EMBL" id="JACHBT010000011">
    <property type="protein sequence ID" value="MBB6505314.1"/>
    <property type="molecule type" value="Genomic_DNA"/>
</dbReference>
<evidence type="ECO:0000313" key="2">
    <source>
        <dbReference type="EMBL" id="MBB6505314.1"/>
    </source>
</evidence>
<feature type="signal peptide" evidence="1">
    <location>
        <begin position="1"/>
        <end position="18"/>
    </location>
</feature>
<dbReference type="AlphaFoldDB" id="A0A7X0JDQ0"/>
<comment type="caution">
    <text evidence="2">The sequence shown here is derived from an EMBL/GenBank/DDBJ whole genome shotgun (WGS) entry which is preliminary data.</text>
</comment>
<reference evidence="2 3" key="1">
    <citation type="submission" date="2020-08" db="EMBL/GenBank/DDBJ databases">
        <title>The Agave Microbiome: Exploring the role of microbial communities in plant adaptations to desert environments.</title>
        <authorList>
            <person name="Partida-Martinez L.P."/>
        </authorList>
    </citation>
    <scope>NUCLEOTIDE SEQUENCE [LARGE SCALE GENOMIC DNA]</scope>
    <source>
        <strain evidence="2 3">AS3.13</strain>
    </source>
</reference>
<name>A0A7X0JDQ0_9SPHN</name>
<dbReference type="InterPro" id="IPR052022">
    <property type="entry name" value="26kDa_periplasmic_antigen"/>
</dbReference>
<dbReference type="Gene3D" id="3.30.70.2970">
    <property type="entry name" value="Protein of unknown function (DUF541), domain 2"/>
    <property type="match status" value="1"/>
</dbReference>
<evidence type="ECO:0008006" key="4">
    <source>
        <dbReference type="Google" id="ProtNLM"/>
    </source>
</evidence>
<dbReference type="Pfam" id="PF04402">
    <property type="entry name" value="SIMPL"/>
    <property type="match status" value="1"/>
</dbReference>
<proteinExistence type="predicted"/>